<keyword evidence="3 4" id="KW-0406">Ion transport</keyword>
<keyword evidence="4" id="KW-0375">Hydrogen ion transport</keyword>
<evidence type="ECO:0000256" key="3">
    <source>
        <dbReference type="ARBA" id="ARBA00023065"/>
    </source>
</evidence>
<organism evidence="6 7">
    <name type="scientific">Dorea acetigenes</name>
    <dbReference type="NCBI Taxonomy" id="2981787"/>
    <lineage>
        <taxon>Bacteria</taxon>
        <taxon>Bacillati</taxon>
        <taxon>Bacillota</taxon>
        <taxon>Clostridia</taxon>
        <taxon>Lachnospirales</taxon>
        <taxon>Lachnospiraceae</taxon>
        <taxon>Dorea</taxon>
    </lineage>
</organism>
<reference evidence="6 7" key="1">
    <citation type="journal article" date="2021" name="ISME Commun">
        <title>Automated analysis of genomic sequences facilitates high-throughput and comprehensive description of bacteria.</title>
        <authorList>
            <person name="Hitch T.C.A."/>
        </authorList>
    </citation>
    <scope>NUCLEOTIDE SEQUENCE [LARGE SCALE GENOMIC DNA]</scope>
    <source>
        <strain evidence="6 7">Sanger_03</strain>
    </source>
</reference>
<evidence type="ECO:0000313" key="7">
    <source>
        <dbReference type="Proteomes" id="UP001652431"/>
    </source>
</evidence>
<comment type="function">
    <text evidence="4">Produces ATP from ADP in the presence of a proton gradient across the membrane.</text>
</comment>
<dbReference type="Proteomes" id="UP001652431">
    <property type="component" value="Unassembled WGS sequence"/>
</dbReference>
<protein>
    <recommendedName>
        <fullName evidence="4">V-type proton ATPase subunit E</fullName>
    </recommendedName>
    <alternativeName>
        <fullName evidence="4">V-ATPase subunit E</fullName>
    </alternativeName>
</protein>
<evidence type="ECO:0000256" key="2">
    <source>
        <dbReference type="ARBA" id="ARBA00022448"/>
    </source>
</evidence>
<evidence type="ECO:0000313" key="6">
    <source>
        <dbReference type="EMBL" id="MCU6686243.1"/>
    </source>
</evidence>
<keyword evidence="5" id="KW-0175">Coiled coil</keyword>
<keyword evidence="4" id="KW-0066">ATP synthesis</keyword>
<proteinExistence type="inferred from homology"/>
<keyword evidence="7" id="KW-1185">Reference proteome</keyword>
<comment type="similarity">
    <text evidence="1 4">Belongs to the V-ATPase E subunit family.</text>
</comment>
<gene>
    <name evidence="4" type="primary">atpE</name>
    <name evidence="6" type="ORF">OCV99_06670</name>
</gene>
<dbReference type="EMBL" id="JAOQJU010000005">
    <property type="protein sequence ID" value="MCU6686243.1"/>
    <property type="molecule type" value="Genomic_DNA"/>
</dbReference>
<name>A0ABT2RLF9_9FIRM</name>
<evidence type="ECO:0000256" key="5">
    <source>
        <dbReference type="SAM" id="Coils"/>
    </source>
</evidence>
<dbReference type="Pfam" id="PF01991">
    <property type="entry name" value="vATP-synt_E"/>
    <property type="match status" value="1"/>
</dbReference>
<sequence>MTGLEKMKNQILDEAKSLAEAKVSDAENQAQEILEAAKAEAAKTAAGISQKSEADVANYTERIASSIDLQRRTRVLSAKQEVIAEVLNKAYEKLKAMETADYFAMMMKILDKYVLAQAGEIYFSQADVNRMPADCRAEIEKIAKAKGGSLKICSQEKGIEGGFVLAYGGIEENCTLRAMFDAKRDELSDEAHRLLFS</sequence>
<comment type="caution">
    <text evidence="6">The sequence shown here is derived from an EMBL/GenBank/DDBJ whole genome shotgun (WGS) entry which is preliminary data.</text>
</comment>
<dbReference type="Gene3D" id="3.30.2320.30">
    <property type="entry name" value="ATP synthase, E subunit, C-terminal"/>
    <property type="match status" value="1"/>
</dbReference>
<keyword evidence="2 4" id="KW-0813">Transport</keyword>
<accession>A0ABT2RLF9</accession>
<dbReference type="RefSeq" id="WP_158369329.1">
    <property type="nucleotide sequence ID" value="NZ_JAOQJU010000005.1"/>
</dbReference>
<dbReference type="HAMAP" id="MF_00311">
    <property type="entry name" value="ATP_synth_E_arch"/>
    <property type="match status" value="1"/>
</dbReference>
<dbReference type="Gene3D" id="1.20.5.620">
    <property type="entry name" value="F1F0 ATP synthase subunit B, membrane domain"/>
    <property type="match status" value="1"/>
</dbReference>
<feature type="coiled-coil region" evidence="5">
    <location>
        <begin position="9"/>
        <end position="43"/>
    </location>
</feature>
<dbReference type="SUPFAM" id="SSF160527">
    <property type="entry name" value="V-type ATPase subunit E-like"/>
    <property type="match status" value="1"/>
</dbReference>
<dbReference type="InterPro" id="IPR002842">
    <property type="entry name" value="ATPase_V1_Esu"/>
</dbReference>
<evidence type="ECO:0000256" key="4">
    <source>
        <dbReference type="HAMAP-Rule" id="MF_00311"/>
    </source>
</evidence>
<evidence type="ECO:0000256" key="1">
    <source>
        <dbReference type="ARBA" id="ARBA00005901"/>
    </source>
</evidence>
<dbReference type="InterPro" id="IPR038495">
    <property type="entry name" value="ATPase_E_C"/>
</dbReference>